<feature type="compositionally biased region" description="Polar residues" evidence="1">
    <location>
        <begin position="115"/>
        <end position="124"/>
    </location>
</feature>
<sequence length="464" mass="50931">MDPAWSEWGEWLWDDNRACYYRARQDTQGNPDYEWYNPNESAQAAPRGDVGDLANSFQNLGMGEDATYTQGAAYTYGDVAATAGGVGVAGVYGTSSGPAHTAFLAKGKGNRKPADQSTKSPKVQSSHKHRSRAATSGNAEPLDPFYRKADAAVVTEQTDSDDAAYEASPSNSAGPSELPHSFPPEDEEHGSGYPTQTDGVDPAFDPSREEDQDPLALADPYATGAIDAPYSGGGSSSAATAHGYSFPVYNAHSGRETPRPSAQDSATMMMANGSQYPPTTTESVGSYDLGDGYNVEHSSRFQPGEIFKIMWCEPLGAGPPKSVVTYQVRREHDGRSFYQGLRRFIVIGNDEGHCTCVPILTYEHKGCKKRGVKPLKHGIIYQAGRKPRMLEEEPELGFQPVQVRLHERAERLDKESRVNYAKLTTIEHNFRVHFIGTVEPNDFQNIVVPAVDDCWQKKKRHNYY</sequence>
<reference evidence="3" key="2">
    <citation type="submission" date="2023-05" db="EMBL/GenBank/DDBJ databases">
        <authorList>
            <consortium name="Lawrence Berkeley National Laboratory"/>
            <person name="Steindorff A."/>
            <person name="Hensen N."/>
            <person name="Bonometti L."/>
            <person name="Westerberg I."/>
            <person name="Brannstrom I.O."/>
            <person name="Guillou S."/>
            <person name="Cros-Aarteil S."/>
            <person name="Calhoun S."/>
            <person name="Haridas S."/>
            <person name="Kuo A."/>
            <person name="Mondo S."/>
            <person name="Pangilinan J."/>
            <person name="Riley R."/>
            <person name="Labutti K."/>
            <person name="Andreopoulos B."/>
            <person name="Lipzen A."/>
            <person name="Chen C."/>
            <person name="Yanf M."/>
            <person name="Daum C."/>
            <person name="Ng V."/>
            <person name="Clum A."/>
            <person name="Ohm R."/>
            <person name="Martin F."/>
            <person name="Silar P."/>
            <person name="Natvig D."/>
            <person name="Lalanne C."/>
            <person name="Gautier V."/>
            <person name="Ament-Velasquez S.L."/>
            <person name="Kruys A."/>
            <person name="Hutchinson M.I."/>
            <person name="Powell A.J."/>
            <person name="Barry K."/>
            <person name="Miller A.N."/>
            <person name="Grigoriev I.V."/>
            <person name="Debuchy R."/>
            <person name="Gladieux P."/>
            <person name="Thoren M.H."/>
            <person name="Johannesson H."/>
        </authorList>
    </citation>
    <scope>NUCLEOTIDE SEQUENCE</scope>
    <source>
        <strain evidence="3">CBS 538.74</strain>
    </source>
</reference>
<dbReference type="PANTHER" id="PTHR35391:SF5">
    <property type="entry name" value="DUF6590 DOMAIN-CONTAINING PROTEIN"/>
    <property type="match status" value="1"/>
</dbReference>
<feature type="region of interest" description="Disordered" evidence="1">
    <location>
        <begin position="102"/>
        <end position="212"/>
    </location>
</feature>
<organism evidence="3 4">
    <name type="scientific">Chaetomidium leptoderma</name>
    <dbReference type="NCBI Taxonomy" id="669021"/>
    <lineage>
        <taxon>Eukaryota</taxon>
        <taxon>Fungi</taxon>
        <taxon>Dikarya</taxon>
        <taxon>Ascomycota</taxon>
        <taxon>Pezizomycotina</taxon>
        <taxon>Sordariomycetes</taxon>
        <taxon>Sordariomycetidae</taxon>
        <taxon>Sordariales</taxon>
        <taxon>Chaetomiaceae</taxon>
        <taxon>Chaetomidium</taxon>
    </lineage>
</organism>
<dbReference type="PANTHER" id="PTHR35391">
    <property type="entry name" value="C2H2-TYPE DOMAIN-CONTAINING PROTEIN-RELATED"/>
    <property type="match status" value="1"/>
</dbReference>
<accession>A0AAN6VGN1</accession>
<dbReference type="Gene3D" id="2.30.30.110">
    <property type="match status" value="1"/>
</dbReference>
<feature type="region of interest" description="Disordered" evidence="1">
    <location>
        <begin position="30"/>
        <end position="50"/>
    </location>
</feature>
<proteinExistence type="predicted"/>
<dbReference type="EMBL" id="MU857029">
    <property type="protein sequence ID" value="KAK4151172.1"/>
    <property type="molecule type" value="Genomic_DNA"/>
</dbReference>
<evidence type="ECO:0000313" key="3">
    <source>
        <dbReference type="EMBL" id="KAK4151172.1"/>
    </source>
</evidence>
<name>A0AAN6VGN1_9PEZI</name>
<dbReference type="AlphaFoldDB" id="A0AAN6VGN1"/>
<dbReference type="Proteomes" id="UP001302745">
    <property type="component" value="Unassembled WGS sequence"/>
</dbReference>
<dbReference type="InterPro" id="IPR011067">
    <property type="entry name" value="Plasmid_toxin/cell-grow_inhib"/>
</dbReference>
<dbReference type="Pfam" id="PF20233">
    <property type="entry name" value="DUF6590"/>
    <property type="match status" value="1"/>
</dbReference>
<dbReference type="InterPro" id="IPR046497">
    <property type="entry name" value="DUF6590"/>
</dbReference>
<evidence type="ECO:0000313" key="4">
    <source>
        <dbReference type="Proteomes" id="UP001302745"/>
    </source>
</evidence>
<reference evidence="3" key="1">
    <citation type="journal article" date="2023" name="Mol. Phylogenet. Evol.">
        <title>Genome-scale phylogeny and comparative genomics of the fungal order Sordariales.</title>
        <authorList>
            <person name="Hensen N."/>
            <person name="Bonometti L."/>
            <person name="Westerberg I."/>
            <person name="Brannstrom I.O."/>
            <person name="Guillou S."/>
            <person name="Cros-Aarteil S."/>
            <person name="Calhoun S."/>
            <person name="Haridas S."/>
            <person name="Kuo A."/>
            <person name="Mondo S."/>
            <person name="Pangilinan J."/>
            <person name="Riley R."/>
            <person name="LaButti K."/>
            <person name="Andreopoulos B."/>
            <person name="Lipzen A."/>
            <person name="Chen C."/>
            <person name="Yan M."/>
            <person name="Daum C."/>
            <person name="Ng V."/>
            <person name="Clum A."/>
            <person name="Steindorff A."/>
            <person name="Ohm R.A."/>
            <person name="Martin F."/>
            <person name="Silar P."/>
            <person name="Natvig D.O."/>
            <person name="Lalanne C."/>
            <person name="Gautier V."/>
            <person name="Ament-Velasquez S.L."/>
            <person name="Kruys A."/>
            <person name="Hutchinson M.I."/>
            <person name="Powell A.J."/>
            <person name="Barry K."/>
            <person name="Miller A.N."/>
            <person name="Grigoriev I.V."/>
            <person name="Debuchy R."/>
            <person name="Gladieux P."/>
            <person name="Hiltunen Thoren M."/>
            <person name="Johannesson H."/>
        </authorList>
    </citation>
    <scope>NUCLEOTIDE SEQUENCE</scope>
    <source>
        <strain evidence="3">CBS 538.74</strain>
    </source>
</reference>
<protein>
    <recommendedName>
        <fullName evidence="2">DUF6590 domain-containing protein</fullName>
    </recommendedName>
</protein>
<gene>
    <name evidence="3" type="ORF">C8A00DRAFT_36178</name>
</gene>
<comment type="caution">
    <text evidence="3">The sequence shown here is derived from an EMBL/GenBank/DDBJ whole genome shotgun (WGS) entry which is preliminary data.</text>
</comment>
<evidence type="ECO:0000259" key="2">
    <source>
        <dbReference type="Pfam" id="PF20233"/>
    </source>
</evidence>
<evidence type="ECO:0000256" key="1">
    <source>
        <dbReference type="SAM" id="MobiDB-lite"/>
    </source>
</evidence>
<feature type="domain" description="DUF6590" evidence="2">
    <location>
        <begin position="299"/>
        <end position="446"/>
    </location>
</feature>
<keyword evidence="4" id="KW-1185">Reference proteome</keyword>